<evidence type="ECO:0000313" key="3">
    <source>
        <dbReference type="Proteomes" id="UP000547674"/>
    </source>
</evidence>
<sequence>MFHDCARRYYYRHYGSWGWWEDDADDRTREINVLKKLTNRWALAGTIVHQVVADTLNRHRYDAKIDLDEAKQDALLLLREGFKQSRAGEYRHNKQAVGLCEHEYQEEVTDKEWEGIRDRIFRCLDNFFDSRVFNYIRETKIENWLPVDAMDSFEFETMKIYVAPDFAIRNHRGNAILMDWKTGRVGDQGDILQIVCYGLYAKAKWGMDPARAIGELHYLLAGDTRQVSLDQETLDEGQNQMRGSIQAMKELLWDPVENHGREEDFPRTENLGMCRRCNFRRVCRPELAAPPE</sequence>
<name>A0A7Y2H0T0_UNCEI</name>
<accession>A0A7Y2H0T0</accession>
<organism evidence="2 3">
    <name type="scientific">Eiseniibacteriota bacterium</name>
    <dbReference type="NCBI Taxonomy" id="2212470"/>
    <lineage>
        <taxon>Bacteria</taxon>
        <taxon>Candidatus Eiseniibacteriota</taxon>
    </lineage>
</organism>
<evidence type="ECO:0000259" key="1">
    <source>
        <dbReference type="Pfam" id="PF12705"/>
    </source>
</evidence>
<dbReference type="Pfam" id="PF12705">
    <property type="entry name" value="PDDEXK_1"/>
    <property type="match status" value="1"/>
</dbReference>
<dbReference type="Proteomes" id="UP000547674">
    <property type="component" value="Unassembled WGS sequence"/>
</dbReference>
<proteinExistence type="predicted"/>
<feature type="domain" description="PD-(D/E)XK endonuclease-like" evidence="1">
    <location>
        <begin position="2"/>
        <end position="284"/>
    </location>
</feature>
<dbReference type="EMBL" id="JABDJR010000032">
    <property type="protein sequence ID" value="NNF05315.1"/>
    <property type="molecule type" value="Genomic_DNA"/>
</dbReference>
<dbReference type="Gene3D" id="3.90.320.10">
    <property type="match status" value="1"/>
</dbReference>
<reference evidence="2 3" key="1">
    <citation type="submission" date="2020-03" db="EMBL/GenBank/DDBJ databases">
        <title>Metabolic flexibility allows generalist bacteria to become dominant in a frequently disturbed ecosystem.</title>
        <authorList>
            <person name="Chen Y.-J."/>
            <person name="Leung P.M."/>
            <person name="Bay S.K."/>
            <person name="Hugenholtz P."/>
            <person name="Kessler A.J."/>
            <person name="Shelley G."/>
            <person name="Waite D.W."/>
            <person name="Cook P.L."/>
            <person name="Greening C."/>
        </authorList>
    </citation>
    <scope>NUCLEOTIDE SEQUENCE [LARGE SCALE GENOMIC DNA]</scope>
    <source>
        <strain evidence="2">SS_bin_28</strain>
    </source>
</reference>
<dbReference type="InterPro" id="IPR038726">
    <property type="entry name" value="PDDEXK_AddAB-type"/>
</dbReference>
<dbReference type="InterPro" id="IPR011604">
    <property type="entry name" value="PDDEXK-like_dom_sf"/>
</dbReference>
<comment type="caution">
    <text evidence="2">The sequence shown here is derived from an EMBL/GenBank/DDBJ whole genome shotgun (WGS) entry which is preliminary data.</text>
</comment>
<dbReference type="AlphaFoldDB" id="A0A7Y2H0T0"/>
<gene>
    <name evidence="2" type="ORF">HKN21_01010</name>
</gene>
<evidence type="ECO:0000313" key="2">
    <source>
        <dbReference type="EMBL" id="NNF05315.1"/>
    </source>
</evidence>
<protein>
    <submittedName>
        <fullName evidence="2">Dna2/Cas4 domain-containing protein</fullName>
    </submittedName>
</protein>